<dbReference type="AlphaFoldDB" id="A0A813BWI3"/>
<accession>A0A813BWI3</accession>
<feature type="transmembrane region" description="Helical" evidence="1">
    <location>
        <begin position="7"/>
        <end position="31"/>
    </location>
</feature>
<dbReference type="OrthoDB" id="442160at2759"/>
<gene>
    <name evidence="2" type="ORF">SNEC2469_LOCUS32229</name>
</gene>
<keyword evidence="1" id="KW-0472">Membrane</keyword>
<keyword evidence="1" id="KW-0812">Transmembrane</keyword>
<evidence type="ECO:0000256" key="1">
    <source>
        <dbReference type="SAM" id="Phobius"/>
    </source>
</evidence>
<reference evidence="2" key="1">
    <citation type="submission" date="2021-02" db="EMBL/GenBank/DDBJ databases">
        <authorList>
            <person name="Dougan E. K."/>
            <person name="Rhodes N."/>
            <person name="Thang M."/>
            <person name="Chan C."/>
        </authorList>
    </citation>
    <scope>NUCLEOTIDE SEQUENCE</scope>
</reference>
<proteinExistence type="predicted"/>
<evidence type="ECO:0000313" key="2">
    <source>
        <dbReference type="EMBL" id="CAE7928848.1"/>
    </source>
</evidence>
<evidence type="ECO:0000313" key="3">
    <source>
        <dbReference type="Proteomes" id="UP000601435"/>
    </source>
</evidence>
<dbReference type="EMBL" id="CAJNJA010080941">
    <property type="protein sequence ID" value="CAE7928848.1"/>
    <property type="molecule type" value="Genomic_DNA"/>
</dbReference>
<comment type="caution">
    <text evidence="2">The sequence shown here is derived from an EMBL/GenBank/DDBJ whole genome shotgun (WGS) entry which is preliminary data.</text>
</comment>
<sequence>MMSFIHGVLWIFTLPLLLGWFCTSLIIMFVLQELCFMALATCYGELHPEIGHRGIETVAATPAAMNVKEMDIFHFEEKYRGSWILYRKIQWRVAPHYYLFWTFQASPRRVSFRVHVRVRLKVR</sequence>
<keyword evidence="3" id="KW-1185">Reference proteome</keyword>
<dbReference type="Proteomes" id="UP000601435">
    <property type="component" value="Unassembled WGS sequence"/>
</dbReference>
<name>A0A813BWI3_9DINO</name>
<protein>
    <submittedName>
        <fullName evidence="2">Uncharacterized protein</fullName>
    </submittedName>
</protein>
<keyword evidence="1" id="KW-1133">Transmembrane helix</keyword>
<organism evidence="2 3">
    <name type="scientific">Symbiodinium necroappetens</name>
    <dbReference type="NCBI Taxonomy" id="1628268"/>
    <lineage>
        <taxon>Eukaryota</taxon>
        <taxon>Sar</taxon>
        <taxon>Alveolata</taxon>
        <taxon>Dinophyceae</taxon>
        <taxon>Suessiales</taxon>
        <taxon>Symbiodiniaceae</taxon>
        <taxon>Symbiodinium</taxon>
    </lineage>
</organism>